<name>A0A4Y2A844_ARAVE</name>
<organism evidence="1 2">
    <name type="scientific">Araneus ventricosus</name>
    <name type="common">Orbweaver spider</name>
    <name type="synonym">Epeira ventricosa</name>
    <dbReference type="NCBI Taxonomy" id="182803"/>
    <lineage>
        <taxon>Eukaryota</taxon>
        <taxon>Metazoa</taxon>
        <taxon>Ecdysozoa</taxon>
        <taxon>Arthropoda</taxon>
        <taxon>Chelicerata</taxon>
        <taxon>Arachnida</taxon>
        <taxon>Araneae</taxon>
        <taxon>Araneomorphae</taxon>
        <taxon>Entelegynae</taxon>
        <taxon>Araneoidea</taxon>
        <taxon>Araneidae</taxon>
        <taxon>Araneus</taxon>
    </lineage>
</organism>
<dbReference type="InterPro" id="IPR036397">
    <property type="entry name" value="RNaseH_sf"/>
</dbReference>
<keyword evidence="2" id="KW-1185">Reference proteome</keyword>
<gene>
    <name evidence="1" type="ORF">AVEN_155030_1</name>
</gene>
<comment type="caution">
    <text evidence="1">The sequence shown here is derived from an EMBL/GenBank/DDBJ whole genome shotgun (WGS) entry which is preliminary data.</text>
</comment>
<dbReference type="SUPFAM" id="SSF53098">
    <property type="entry name" value="Ribonuclease H-like"/>
    <property type="match status" value="1"/>
</dbReference>
<dbReference type="EMBL" id="BGPR01000008">
    <property type="protein sequence ID" value="GBL75727.1"/>
    <property type="molecule type" value="Genomic_DNA"/>
</dbReference>
<dbReference type="AlphaFoldDB" id="A0A4Y2A844"/>
<dbReference type="Gene3D" id="3.30.420.10">
    <property type="entry name" value="Ribonuclease H-like superfamily/Ribonuclease H"/>
    <property type="match status" value="1"/>
</dbReference>
<evidence type="ECO:0000313" key="1">
    <source>
        <dbReference type="EMBL" id="GBL75727.1"/>
    </source>
</evidence>
<dbReference type="GO" id="GO:0003676">
    <property type="term" value="F:nucleic acid binding"/>
    <property type="evidence" value="ECO:0007669"/>
    <property type="project" value="InterPro"/>
</dbReference>
<evidence type="ECO:0000313" key="2">
    <source>
        <dbReference type="Proteomes" id="UP000499080"/>
    </source>
</evidence>
<dbReference type="OrthoDB" id="6437652at2759"/>
<protein>
    <submittedName>
        <fullName evidence="1">Uncharacterized protein</fullName>
    </submittedName>
</protein>
<dbReference type="Proteomes" id="UP000499080">
    <property type="component" value="Unassembled WGS sequence"/>
</dbReference>
<proteinExistence type="predicted"/>
<dbReference type="InterPro" id="IPR012337">
    <property type="entry name" value="RNaseH-like_sf"/>
</dbReference>
<reference evidence="1 2" key="1">
    <citation type="journal article" date="2019" name="Sci. Rep.">
        <title>Orb-weaving spider Araneus ventricosus genome elucidates the spidroin gene catalogue.</title>
        <authorList>
            <person name="Kono N."/>
            <person name="Nakamura H."/>
            <person name="Ohtoshi R."/>
            <person name="Moran D.A.P."/>
            <person name="Shinohara A."/>
            <person name="Yoshida Y."/>
            <person name="Fujiwara M."/>
            <person name="Mori M."/>
            <person name="Tomita M."/>
            <person name="Arakawa K."/>
        </authorList>
    </citation>
    <scope>NUCLEOTIDE SEQUENCE [LARGE SCALE GENOMIC DNA]</scope>
</reference>
<accession>A0A4Y2A844</accession>
<sequence>MENGFKIKIYSDCLSSIQPLRSSKSKSNFILKIKEKSSLVNSYVTLSWVKTHASNTGNGTADHFAKFATEIGNGFEIPVPYYFLKKNIKPDLLNNWKFSWWDSETGKRVKDFLPTPDLQLLTLNKYLVYLVTGYGPFAAYFHRFNISSTPSNLCSFIGDADHYIFECRFTAYFHLTKPSMDNKINGL</sequence>